<sequence>MQTTMIYSMGTALERAQANELSVDILVSGTWISGQVVATDGHGVVIETSEQEHAVARLEAISAVRVHSPAPSRPSVPMQAAPQV</sequence>
<dbReference type="AlphaFoldDB" id="A0A3N0GLN6"/>
<dbReference type="Proteomes" id="UP000279994">
    <property type="component" value="Unassembled WGS sequence"/>
</dbReference>
<accession>A0A3N0GLN6</accession>
<dbReference type="RefSeq" id="WP_123224070.1">
    <property type="nucleotide sequence ID" value="NZ_RJSF01000043.1"/>
</dbReference>
<protein>
    <submittedName>
        <fullName evidence="1">Uncharacterized protein</fullName>
    </submittedName>
</protein>
<proteinExistence type="predicted"/>
<evidence type="ECO:0000313" key="2">
    <source>
        <dbReference type="Proteomes" id="UP000279994"/>
    </source>
</evidence>
<gene>
    <name evidence="1" type="ORF">EFL26_16865</name>
</gene>
<evidence type="ECO:0000313" key="1">
    <source>
        <dbReference type="EMBL" id="RNM13096.1"/>
    </source>
</evidence>
<dbReference type="EMBL" id="RJSF01000043">
    <property type="protein sequence ID" value="RNM13096.1"/>
    <property type="molecule type" value="Genomic_DNA"/>
</dbReference>
<comment type="caution">
    <text evidence="1">The sequence shown here is derived from an EMBL/GenBank/DDBJ whole genome shotgun (WGS) entry which is preliminary data.</text>
</comment>
<name>A0A3N0GLN6_9ACTN</name>
<keyword evidence="2" id="KW-1185">Reference proteome</keyword>
<dbReference type="OrthoDB" id="3788059at2"/>
<organism evidence="1 2">
    <name type="scientific">Nocardioides pocheonensis</name>
    <dbReference type="NCBI Taxonomy" id="661485"/>
    <lineage>
        <taxon>Bacteria</taxon>
        <taxon>Bacillati</taxon>
        <taxon>Actinomycetota</taxon>
        <taxon>Actinomycetes</taxon>
        <taxon>Propionibacteriales</taxon>
        <taxon>Nocardioidaceae</taxon>
        <taxon>Nocardioides</taxon>
    </lineage>
</organism>
<reference evidence="1 2" key="1">
    <citation type="submission" date="2018-11" db="EMBL/GenBank/DDBJ databases">
        <authorList>
            <person name="Li F."/>
        </authorList>
    </citation>
    <scope>NUCLEOTIDE SEQUENCE [LARGE SCALE GENOMIC DNA]</scope>
    <source>
        <strain evidence="1 2">Gsoil 818</strain>
    </source>
</reference>